<reference evidence="2" key="1">
    <citation type="submission" date="2021-07" db="EMBL/GenBank/DDBJ databases">
        <authorList>
            <person name="Durling M."/>
        </authorList>
    </citation>
    <scope>NUCLEOTIDE SEQUENCE</scope>
</reference>
<evidence type="ECO:0000313" key="3">
    <source>
        <dbReference type="Proteomes" id="UP000701801"/>
    </source>
</evidence>
<evidence type="ECO:0008006" key="4">
    <source>
        <dbReference type="Google" id="ProtNLM"/>
    </source>
</evidence>
<keyword evidence="3" id="KW-1185">Reference proteome</keyword>
<feature type="compositionally biased region" description="Polar residues" evidence="1">
    <location>
        <begin position="109"/>
        <end position="118"/>
    </location>
</feature>
<proteinExistence type="predicted"/>
<accession>A0A9N9LFE3</accession>
<organism evidence="2 3">
    <name type="scientific">Hymenoscyphus albidus</name>
    <dbReference type="NCBI Taxonomy" id="595503"/>
    <lineage>
        <taxon>Eukaryota</taxon>
        <taxon>Fungi</taxon>
        <taxon>Dikarya</taxon>
        <taxon>Ascomycota</taxon>
        <taxon>Pezizomycotina</taxon>
        <taxon>Leotiomycetes</taxon>
        <taxon>Helotiales</taxon>
        <taxon>Helotiaceae</taxon>
        <taxon>Hymenoscyphus</taxon>
    </lineage>
</organism>
<evidence type="ECO:0000313" key="2">
    <source>
        <dbReference type="EMBL" id="CAG8974375.1"/>
    </source>
</evidence>
<name>A0A9N9LFE3_9HELO</name>
<dbReference type="EMBL" id="CAJVRM010000102">
    <property type="protein sequence ID" value="CAG8974375.1"/>
    <property type="molecule type" value="Genomic_DNA"/>
</dbReference>
<comment type="caution">
    <text evidence="2">The sequence shown here is derived from an EMBL/GenBank/DDBJ whole genome shotgun (WGS) entry which is preliminary data.</text>
</comment>
<dbReference type="Proteomes" id="UP000701801">
    <property type="component" value="Unassembled WGS sequence"/>
</dbReference>
<gene>
    <name evidence="2" type="ORF">HYALB_00010626</name>
</gene>
<protein>
    <recommendedName>
        <fullName evidence="4">F-box domain-containing protein</fullName>
    </recommendedName>
</protein>
<feature type="region of interest" description="Disordered" evidence="1">
    <location>
        <begin position="97"/>
        <end position="118"/>
    </location>
</feature>
<dbReference type="AlphaFoldDB" id="A0A9N9LFE3"/>
<sequence length="118" mass="13114">MESANRVQPVAMPWVSGLPPEVWTMVGQQISDQVTRNSLLLVCRAFRDVFTPLARDTLMFKVNDFALEKLGEKPLPPGAVNVKHLMVRMEEFCDGPNGELAREADTHSTDGLSMSRVS</sequence>
<evidence type="ECO:0000256" key="1">
    <source>
        <dbReference type="SAM" id="MobiDB-lite"/>
    </source>
</evidence>
<dbReference type="OrthoDB" id="3541994at2759"/>